<feature type="domain" description="RING-type" evidence="14">
    <location>
        <begin position="836"/>
        <end position="1054"/>
    </location>
</feature>
<dbReference type="GO" id="GO:0043161">
    <property type="term" value="P:proteasome-mediated ubiquitin-dependent protein catabolic process"/>
    <property type="evidence" value="ECO:0007669"/>
    <property type="project" value="TreeGrafter"/>
</dbReference>
<feature type="compositionally biased region" description="Polar residues" evidence="11">
    <location>
        <begin position="90"/>
        <end position="102"/>
    </location>
</feature>
<dbReference type="Gene3D" id="4.10.1000.10">
    <property type="entry name" value="Zinc finger, CCCH-type"/>
    <property type="match status" value="1"/>
</dbReference>
<evidence type="ECO:0000256" key="3">
    <source>
        <dbReference type="ARBA" id="ARBA00022723"/>
    </source>
</evidence>
<evidence type="ECO:0000256" key="10">
    <source>
        <dbReference type="SAM" id="Coils"/>
    </source>
</evidence>
<dbReference type="InterPro" id="IPR027370">
    <property type="entry name" value="Znf-RING_euk"/>
</dbReference>
<comment type="similarity">
    <text evidence="8">Belongs to the RBR family. RNF14 subfamily.</text>
</comment>
<feature type="region of interest" description="Disordered" evidence="11">
    <location>
        <begin position="1151"/>
        <end position="1189"/>
    </location>
</feature>
<evidence type="ECO:0000259" key="14">
    <source>
        <dbReference type="PROSITE" id="PS51873"/>
    </source>
</evidence>
<dbReference type="InterPro" id="IPR002867">
    <property type="entry name" value="IBR_dom"/>
</dbReference>
<evidence type="ECO:0000256" key="2">
    <source>
        <dbReference type="ARBA" id="ARBA00022679"/>
    </source>
</evidence>
<proteinExistence type="inferred from homology"/>
<dbReference type="GO" id="GO:0004842">
    <property type="term" value="F:ubiquitin-protein transferase activity"/>
    <property type="evidence" value="ECO:0007669"/>
    <property type="project" value="TreeGrafter"/>
</dbReference>
<keyword evidence="7 9" id="KW-0862">Zinc</keyword>
<evidence type="ECO:0000259" key="13">
    <source>
        <dbReference type="PROSITE" id="PS50103"/>
    </source>
</evidence>
<evidence type="ECO:0000256" key="7">
    <source>
        <dbReference type="ARBA" id="ARBA00022833"/>
    </source>
</evidence>
<name>A0A8K0XPG5_9AGAR</name>
<dbReference type="GO" id="GO:0097039">
    <property type="term" value="P:protein linear polyubiquitination"/>
    <property type="evidence" value="ECO:0007669"/>
    <property type="project" value="TreeGrafter"/>
</dbReference>
<dbReference type="InterPro" id="IPR051628">
    <property type="entry name" value="LUBAC_E3_Ligases"/>
</dbReference>
<comment type="caution">
    <text evidence="15">The sequence shown here is derived from an EMBL/GenBank/DDBJ whole genome shotgun (WGS) entry which is preliminary data.</text>
</comment>
<keyword evidence="4" id="KW-0677">Repeat</keyword>
<dbReference type="PROSITE" id="PS50089">
    <property type="entry name" value="ZF_RING_2"/>
    <property type="match status" value="1"/>
</dbReference>
<evidence type="ECO:0000259" key="12">
    <source>
        <dbReference type="PROSITE" id="PS50089"/>
    </source>
</evidence>
<evidence type="ECO:0000256" key="1">
    <source>
        <dbReference type="ARBA" id="ARBA00004906"/>
    </source>
</evidence>
<dbReference type="SMART" id="SM00647">
    <property type="entry name" value="IBR"/>
    <property type="match status" value="2"/>
</dbReference>
<dbReference type="PROSITE" id="PS51873">
    <property type="entry name" value="TRIAD"/>
    <property type="match status" value="1"/>
</dbReference>
<keyword evidence="16" id="KW-1185">Reference proteome</keyword>
<keyword evidence="10" id="KW-0175">Coiled coil</keyword>
<dbReference type="Proteomes" id="UP000813824">
    <property type="component" value="Unassembled WGS sequence"/>
</dbReference>
<dbReference type="CDD" id="cd20354">
    <property type="entry name" value="Rcat_RBR_RNF14"/>
    <property type="match status" value="1"/>
</dbReference>
<dbReference type="GO" id="GO:0000151">
    <property type="term" value="C:ubiquitin ligase complex"/>
    <property type="evidence" value="ECO:0007669"/>
    <property type="project" value="TreeGrafter"/>
</dbReference>
<evidence type="ECO:0000256" key="6">
    <source>
        <dbReference type="ARBA" id="ARBA00022786"/>
    </source>
</evidence>
<feature type="domain" description="RING-type" evidence="12">
    <location>
        <begin position="840"/>
        <end position="885"/>
    </location>
</feature>
<feature type="compositionally biased region" description="Basic and acidic residues" evidence="11">
    <location>
        <begin position="1151"/>
        <end position="1172"/>
    </location>
</feature>
<evidence type="ECO:0000256" key="9">
    <source>
        <dbReference type="PROSITE-ProRule" id="PRU00723"/>
    </source>
</evidence>
<dbReference type="Gene3D" id="3.30.40.10">
    <property type="entry name" value="Zinc/RING finger domain, C3HC4 (zinc finger)"/>
    <property type="match status" value="1"/>
</dbReference>
<dbReference type="GO" id="GO:0008270">
    <property type="term" value="F:zinc ion binding"/>
    <property type="evidence" value="ECO:0007669"/>
    <property type="project" value="UniProtKB-KW"/>
</dbReference>
<keyword evidence="6" id="KW-0833">Ubl conjugation pathway</keyword>
<dbReference type="InterPro" id="IPR047548">
    <property type="entry name" value="Rcat_RBR_RNF14"/>
</dbReference>
<evidence type="ECO:0000313" key="15">
    <source>
        <dbReference type="EMBL" id="KAH8099514.1"/>
    </source>
</evidence>
<feature type="region of interest" description="Disordered" evidence="11">
    <location>
        <begin position="1"/>
        <end position="128"/>
    </location>
</feature>
<evidence type="ECO:0000313" key="16">
    <source>
        <dbReference type="Proteomes" id="UP000813824"/>
    </source>
</evidence>
<feature type="compositionally biased region" description="Low complexity" evidence="11">
    <location>
        <begin position="52"/>
        <end position="64"/>
    </location>
</feature>
<dbReference type="CDD" id="cd20335">
    <property type="entry name" value="BRcat_RBR"/>
    <property type="match status" value="1"/>
</dbReference>
<dbReference type="SUPFAM" id="SSF57850">
    <property type="entry name" value="RING/U-box"/>
    <property type="match status" value="3"/>
</dbReference>
<dbReference type="PROSITE" id="PS50103">
    <property type="entry name" value="ZF_C3H1"/>
    <property type="match status" value="1"/>
</dbReference>
<dbReference type="InterPro" id="IPR013083">
    <property type="entry name" value="Znf_RING/FYVE/PHD"/>
</dbReference>
<dbReference type="Pfam" id="PF13445">
    <property type="entry name" value="zf-RING_UBOX"/>
    <property type="match status" value="1"/>
</dbReference>
<feature type="compositionally biased region" description="Polar residues" evidence="11">
    <location>
        <begin position="29"/>
        <end position="40"/>
    </location>
</feature>
<keyword evidence="3 9" id="KW-0479">Metal-binding</keyword>
<dbReference type="Pfam" id="PF22191">
    <property type="entry name" value="IBR_1"/>
    <property type="match status" value="1"/>
</dbReference>
<keyword evidence="2" id="KW-0808">Transferase</keyword>
<dbReference type="InterPro" id="IPR044066">
    <property type="entry name" value="TRIAD_supradom"/>
</dbReference>
<dbReference type="Pfam" id="PF01485">
    <property type="entry name" value="IBR"/>
    <property type="match status" value="1"/>
</dbReference>
<feature type="compositionally biased region" description="Basic residues" evidence="11">
    <location>
        <begin position="8"/>
        <end position="21"/>
    </location>
</feature>
<dbReference type="SMART" id="SM00356">
    <property type="entry name" value="ZnF_C3H1"/>
    <property type="match status" value="2"/>
</dbReference>
<evidence type="ECO:0000256" key="8">
    <source>
        <dbReference type="ARBA" id="ARBA00044508"/>
    </source>
</evidence>
<dbReference type="GO" id="GO:0043130">
    <property type="term" value="F:ubiquitin binding"/>
    <property type="evidence" value="ECO:0007669"/>
    <property type="project" value="TreeGrafter"/>
</dbReference>
<evidence type="ECO:0000256" key="4">
    <source>
        <dbReference type="ARBA" id="ARBA00022737"/>
    </source>
</evidence>
<protein>
    <submittedName>
        <fullName evidence="15">Uncharacterized protein</fullName>
    </submittedName>
</protein>
<comment type="pathway">
    <text evidence="1">Protein modification; protein ubiquitination.</text>
</comment>
<dbReference type="InterPro" id="IPR000571">
    <property type="entry name" value="Znf_CCCH"/>
</dbReference>
<accession>A0A8K0XPG5</accession>
<sequence length="1222" mass="138639">MSEPAVAGKHRSWSRRQRRIRQSQMQQQDETASGSGTGNRTARRRRPSSKGVNANVQDANDNDNSLPTQVPVAVAAKTLPKAPPSETPPAGSNLTVTKPRSGTRSDQRNKRGSVQRLKDVSNQGAAGHAPVCGACKSGKCKRGGRCKDRHETQAKASRSEIAPICGGWVAGRCNKGDECSYRHENESLGTSIQEAMTYRQRAEDEQKARAEQLRLEQEERLRQERIQREEAERAKEHTRQVKIARLQEQTRQREEYRLAEVARRQEEARRREERERVEAERRLEEERQKQAREAEIVRLQEEARRREEEEERAEVERRLEEELQEIAQEAREAKEANWREEAGVTERYIVMDHSLITCGAGLDIQHIVPGFELGRIIIGDLPWFATREEISDMLVLGGISTSEFFIPPDGFKQMGRKFQANILVRTEKVPLVAAGLSDFPGATLTLERGSGASWNSMGVTDMTTPLLEVNWMAPTEALIAFYHSVEDAKQKVQSLNGLEWNSHRLKASLDNHRSGGPQTPRIKLLHCPVGSSSDDAFANLTGAYHHQVLHEARYTREQAKEIILDHLRCLDGVRMDTYHDHPVREATGMIKARVSFHDWDDVKRAFDSVHDQTLGRCLKTRAWYPAPHRYEIKIPIHQYQAQKQQWDTLAEKKSGRDAYLQVRIGDRGDAFVRVLGNDKKATGALKVRVEGMVAGERLDPTLWHASFLHDRTLFDRIHASTGVFIRIDPKTRSLRVYGDNDSTREVRAMIRAEVERLAGMETIRVLDHEALTYFLREGLGKLDELLGENNVVLNVACRPPQIVIKGGEEARHHLEQLIDESRSYVPLMSSRVGEDEDAVCPVCYNDASNPEELGCGHTYCAGCLRHLLSSAADAEAFPLVCMGDEATCNTPISIPLIRRFMHPQVFDKLVETAFNAYLMQHPQDLKYCKTPDCQQTYRPGTDLSAMQCPSCSATICPGCDEEAHEGMSCAERKLQSDPAYQQQREVEKLQANGCKKCPGCNIWIQKTEGCNHMRCKKCKIHFCWLCLGVFTRREVYRHIDAVHRGADAALGRDERGFGIVVEPERPREPIAERYGEGVQPVIHQQPGIPGIPILGRDGEEIEVSRRLAERGELDELMQRRVRETEQRAQAAELAECKRLLEERERELARERNARASAEGRLRQAKEREKEIRGGLSSGGRHAQAEAQRHAMQIREHNLKAWTSRREKEIPEGSEERGWCLVM</sequence>
<keyword evidence="5 9" id="KW-0863">Zinc-finger</keyword>
<feature type="coiled-coil region" evidence="10">
    <location>
        <begin position="201"/>
        <end position="339"/>
    </location>
</feature>
<dbReference type="AlphaFoldDB" id="A0A8K0XPG5"/>
<dbReference type="PANTHER" id="PTHR22770:SF13">
    <property type="entry name" value="RING-TYPE DOMAIN-CONTAINING PROTEIN"/>
    <property type="match status" value="1"/>
</dbReference>
<dbReference type="OrthoDB" id="1431934at2759"/>
<gene>
    <name evidence="15" type="ORF">BXZ70DRAFT_1065437</name>
</gene>
<dbReference type="PROSITE" id="PS00518">
    <property type="entry name" value="ZF_RING_1"/>
    <property type="match status" value="1"/>
</dbReference>
<dbReference type="PANTHER" id="PTHR22770">
    <property type="entry name" value="UBIQUITIN CONJUGATING ENZYME 7 INTERACTING PROTEIN-RELATED"/>
    <property type="match status" value="1"/>
</dbReference>
<dbReference type="Gene3D" id="1.20.120.1750">
    <property type="match status" value="1"/>
</dbReference>
<dbReference type="InterPro" id="IPR017907">
    <property type="entry name" value="Znf_RING_CS"/>
</dbReference>
<evidence type="ECO:0000256" key="11">
    <source>
        <dbReference type="SAM" id="MobiDB-lite"/>
    </source>
</evidence>
<reference evidence="15" key="1">
    <citation type="journal article" date="2021" name="New Phytol.">
        <title>Evolutionary innovations through gain and loss of genes in the ectomycorrhizal Boletales.</title>
        <authorList>
            <person name="Wu G."/>
            <person name="Miyauchi S."/>
            <person name="Morin E."/>
            <person name="Kuo A."/>
            <person name="Drula E."/>
            <person name="Varga T."/>
            <person name="Kohler A."/>
            <person name="Feng B."/>
            <person name="Cao Y."/>
            <person name="Lipzen A."/>
            <person name="Daum C."/>
            <person name="Hundley H."/>
            <person name="Pangilinan J."/>
            <person name="Johnson J."/>
            <person name="Barry K."/>
            <person name="LaButti K."/>
            <person name="Ng V."/>
            <person name="Ahrendt S."/>
            <person name="Min B."/>
            <person name="Choi I.G."/>
            <person name="Park H."/>
            <person name="Plett J.M."/>
            <person name="Magnuson J."/>
            <person name="Spatafora J.W."/>
            <person name="Nagy L.G."/>
            <person name="Henrissat B."/>
            <person name="Grigoriev I.V."/>
            <person name="Yang Z.L."/>
            <person name="Xu J."/>
            <person name="Martin F.M."/>
        </authorList>
    </citation>
    <scope>NUCLEOTIDE SEQUENCE</scope>
    <source>
        <strain evidence="15">KKN 215</strain>
    </source>
</reference>
<dbReference type="InterPro" id="IPR001841">
    <property type="entry name" value="Znf_RING"/>
</dbReference>
<feature type="domain" description="C3H1-type" evidence="13">
    <location>
        <begin position="159"/>
        <end position="186"/>
    </location>
</feature>
<feature type="zinc finger region" description="C3H1-type" evidence="9">
    <location>
        <begin position="159"/>
        <end position="186"/>
    </location>
</feature>
<evidence type="ECO:0000256" key="5">
    <source>
        <dbReference type="ARBA" id="ARBA00022771"/>
    </source>
</evidence>
<dbReference type="EMBL" id="JAEVFJ010000019">
    <property type="protein sequence ID" value="KAH8099514.1"/>
    <property type="molecule type" value="Genomic_DNA"/>
</dbReference>
<organism evidence="15 16">
    <name type="scientific">Cristinia sonorae</name>
    <dbReference type="NCBI Taxonomy" id="1940300"/>
    <lineage>
        <taxon>Eukaryota</taxon>
        <taxon>Fungi</taxon>
        <taxon>Dikarya</taxon>
        <taxon>Basidiomycota</taxon>
        <taxon>Agaricomycotina</taxon>
        <taxon>Agaricomycetes</taxon>
        <taxon>Agaricomycetidae</taxon>
        <taxon>Agaricales</taxon>
        <taxon>Pleurotineae</taxon>
        <taxon>Stephanosporaceae</taxon>
        <taxon>Cristinia</taxon>
    </lineage>
</organism>